<comment type="caution">
    <text evidence="4">The sequence shown here is derived from an EMBL/GenBank/DDBJ whole genome shotgun (WGS) entry which is preliminary data.</text>
</comment>
<dbReference type="Gene3D" id="3.30.420.40">
    <property type="match status" value="2"/>
</dbReference>
<comment type="similarity">
    <text evidence="1">Belongs to the NodU/CmcH family.</text>
</comment>
<feature type="domain" description="Carbamoyltransferase" evidence="2">
    <location>
        <begin position="6"/>
        <end position="354"/>
    </location>
</feature>
<dbReference type="Pfam" id="PF16861">
    <property type="entry name" value="Carbam_trans_C"/>
    <property type="match status" value="1"/>
</dbReference>
<dbReference type="Pfam" id="PF02543">
    <property type="entry name" value="Carbam_trans_N"/>
    <property type="match status" value="1"/>
</dbReference>
<keyword evidence="4" id="KW-0808">Transferase</keyword>
<dbReference type="InterPro" id="IPR051338">
    <property type="entry name" value="NodU/CmcH_Carbamoyltrnsfr"/>
</dbReference>
<evidence type="ECO:0000259" key="2">
    <source>
        <dbReference type="Pfam" id="PF02543"/>
    </source>
</evidence>
<dbReference type="EMBL" id="SHAH01000004">
    <property type="protein sequence ID" value="RZO78173.1"/>
    <property type="molecule type" value="Genomic_DNA"/>
</dbReference>
<dbReference type="AlphaFoldDB" id="A0A520S6R4"/>
<organism evidence="4 5">
    <name type="scientific">OM182 bacterium</name>
    <dbReference type="NCBI Taxonomy" id="2510334"/>
    <lineage>
        <taxon>Bacteria</taxon>
        <taxon>Pseudomonadati</taxon>
        <taxon>Pseudomonadota</taxon>
        <taxon>Gammaproteobacteria</taxon>
        <taxon>OMG group</taxon>
        <taxon>OM182 clade</taxon>
    </lineage>
</organism>
<dbReference type="InterPro" id="IPR031730">
    <property type="entry name" value="Carbam_trans_C"/>
</dbReference>
<sequence length="582" mass="65394">MSNVTLGLAGATGHDPAAALFVDGELVAAVEEERLVRRKHAKEALPYLAARQCLQIAGLRSSDVTHVAVPYAPVSLFSKARWHYAYRHWYAPDRSVDSLFNGNRRYRRHLKDLRGLLEKLHIRYENVKVVPIEHQLAHASSVYHLTGSTEKTAILCNDSKGEYSNIFLGYGHNGKIVRIKEFYNPDSLCGMYAALTDYLGFEILDGEFKVMGLAAFGDPEKYDLSQLARFEGGKFKVDTRLITTIGLRRYKAKSRGHYFSARLVEMLGPRRAGHLLEDPYVHYAAAIQKLYEEMTIKLVDYYLGDVLEETGRLAVAGTGALNIRLNSRLNSHPKVKQLLVNPASGDPGTAIGAAAYAVKQHGIEVKPHHGMALGPEFTTDDCVNACSIHREKPEWEILEDPHAKAAELLANGQIVAWFRGRMEFGPRALGNRSILASPTQMGILDAINHQVKFREHWRPFSPSILDTVAKEMLPDNFQDEFMCLSSPVSKKWQEKYPVIVYRDGTTRAQVVKKQTSPDFHRLLSAFYERTGHGLLINATLSRPGEALVCTPEDAVNMFFGTDLNYLIMDNVLVTKRAERDRW</sequence>
<dbReference type="GO" id="GO:0016740">
    <property type="term" value="F:transferase activity"/>
    <property type="evidence" value="ECO:0007669"/>
    <property type="project" value="UniProtKB-KW"/>
</dbReference>
<dbReference type="Gene3D" id="3.90.870.20">
    <property type="entry name" value="Carbamoyltransferase, C-terminal domain"/>
    <property type="match status" value="1"/>
</dbReference>
<name>A0A520S6R4_9GAMM</name>
<accession>A0A520S6R4</accession>
<dbReference type="CDD" id="cd24098">
    <property type="entry name" value="ASKHA_NBD_TobZ_N"/>
    <property type="match status" value="1"/>
</dbReference>
<reference evidence="4 5" key="1">
    <citation type="submission" date="2019-02" db="EMBL/GenBank/DDBJ databases">
        <title>Prokaryotic population dynamics and viral predation in marine succession experiment using metagenomics: the confinement effect.</title>
        <authorList>
            <person name="Haro-Moreno J.M."/>
            <person name="Rodriguez-Valera F."/>
            <person name="Lopez-Perez M."/>
        </authorList>
    </citation>
    <scope>NUCLEOTIDE SEQUENCE [LARGE SCALE GENOMIC DNA]</scope>
    <source>
        <strain evidence="4">MED-G158</strain>
    </source>
</reference>
<proteinExistence type="inferred from homology"/>
<evidence type="ECO:0000256" key="1">
    <source>
        <dbReference type="ARBA" id="ARBA00006129"/>
    </source>
</evidence>
<feature type="domain" description="Carbamoyltransferase C-terminal" evidence="3">
    <location>
        <begin position="406"/>
        <end position="575"/>
    </location>
</feature>
<dbReference type="PANTHER" id="PTHR34847:SF1">
    <property type="entry name" value="NODULATION PROTEIN U"/>
    <property type="match status" value="1"/>
</dbReference>
<gene>
    <name evidence="4" type="ORF">EVA69_00660</name>
</gene>
<dbReference type="InterPro" id="IPR003696">
    <property type="entry name" value="Carbtransf_dom"/>
</dbReference>
<evidence type="ECO:0000259" key="3">
    <source>
        <dbReference type="Pfam" id="PF16861"/>
    </source>
</evidence>
<evidence type="ECO:0000313" key="5">
    <source>
        <dbReference type="Proteomes" id="UP000320404"/>
    </source>
</evidence>
<dbReference type="Proteomes" id="UP000320404">
    <property type="component" value="Unassembled WGS sequence"/>
</dbReference>
<dbReference type="InterPro" id="IPR043129">
    <property type="entry name" value="ATPase_NBD"/>
</dbReference>
<protein>
    <submittedName>
        <fullName evidence="4">Carbamoyltransferase</fullName>
    </submittedName>
</protein>
<dbReference type="PANTHER" id="PTHR34847">
    <property type="entry name" value="NODULATION PROTEIN U"/>
    <property type="match status" value="1"/>
</dbReference>
<evidence type="ECO:0000313" key="4">
    <source>
        <dbReference type="EMBL" id="RZO78173.1"/>
    </source>
</evidence>
<dbReference type="SUPFAM" id="SSF53067">
    <property type="entry name" value="Actin-like ATPase domain"/>
    <property type="match status" value="1"/>
</dbReference>
<dbReference type="InterPro" id="IPR038152">
    <property type="entry name" value="Carbam_trans_C_sf"/>
</dbReference>